<name>A0ABQ6N2A6_9STRA</name>
<dbReference type="InterPro" id="IPR003591">
    <property type="entry name" value="Leu-rich_rpt_typical-subtyp"/>
</dbReference>
<evidence type="ECO:0000313" key="3">
    <source>
        <dbReference type="EMBL" id="GMI38273.1"/>
    </source>
</evidence>
<dbReference type="Pfam" id="PF00560">
    <property type="entry name" value="LRR_1"/>
    <property type="match status" value="1"/>
</dbReference>
<organism evidence="3 4">
    <name type="scientific">Tetraparma gracilis</name>
    <dbReference type="NCBI Taxonomy" id="2962635"/>
    <lineage>
        <taxon>Eukaryota</taxon>
        <taxon>Sar</taxon>
        <taxon>Stramenopiles</taxon>
        <taxon>Ochrophyta</taxon>
        <taxon>Bolidophyceae</taxon>
        <taxon>Parmales</taxon>
        <taxon>Triparmaceae</taxon>
        <taxon>Tetraparma</taxon>
    </lineage>
</organism>
<sequence length="250" mass="27170">MFIVKDVRKIPEILTSDPASVTDLKLSRRPAEFKAKPPNFMPPAVSPLAKSADLVAAKKNKEDPGTLFALIQHDLSKLTSLTYLSVYDSEITTLMGIEKLARVDNLRELNLGCNPISEVPPGLALLQSLATLSMDDCLLSAFPAPVANLSSLEELRMSGNAIGELTEGDIGGMAGLRLLNMDNNKIQTFPQGLKFESLSLLSLRANGLTAFPTEMFRSTPALEFLALSSNKIRGFDLPLLVRECGRLQKV</sequence>
<protein>
    <submittedName>
        <fullName evidence="3">Uncharacterized protein</fullName>
    </submittedName>
</protein>
<dbReference type="SMART" id="SM00369">
    <property type="entry name" value="LRR_TYP"/>
    <property type="match status" value="4"/>
</dbReference>
<dbReference type="InterPro" id="IPR032675">
    <property type="entry name" value="LRR_dom_sf"/>
</dbReference>
<feature type="non-terminal residue" evidence="3">
    <location>
        <position position="250"/>
    </location>
</feature>
<dbReference type="Gene3D" id="3.80.10.10">
    <property type="entry name" value="Ribonuclease Inhibitor"/>
    <property type="match status" value="1"/>
</dbReference>
<keyword evidence="4" id="KW-1185">Reference proteome</keyword>
<reference evidence="3 4" key="1">
    <citation type="journal article" date="2023" name="Commun. Biol.">
        <title>Genome analysis of Parmales, the sister group of diatoms, reveals the evolutionary specialization of diatoms from phago-mixotrophs to photoautotrophs.</title>
        <authorList>
            <person name="Ban H."/>
            <person name="Sato S."/>
            <person name="Yoshikawa S."/>
            <person name="Yamada K."/>
            <person name="Nakamura Y."/>
            <person name="Ichinomiya M."/>
            <person name="Sato N."/>
            <person name="Blanc-Mathieu R."/>
            <person name="Endo H."/>
            <person name="Kuwata A."/>
            <person name="Ogata H."/>
        </authorList>
    </citation>
    <scope>NUCLEOTIDE SEQUENCE [LARGE SCALE GENOMIC DNA]</scope>
</reference>
<dbReference type="PANTHER" id="PTHR48051:SF1">
    <property type="entry name" value="RAS SUPPRESSOR PROTEIN 1"/>
    <property type="match status" value="1"/>
</dbReference>
<accession>A0ABQ6N2A6</accession>
<dbReference type="PANTHER" id="PTHR48051">
    <property type="match status" value="1"/>
</dbReference>
<gene>
    <name evidence="3" type="ORF">TeGR_g3499</name>
</gene>
<dbReference type="Proteomes" id="UP001165060">
    <property type="component" value="Unassembled WGS sequence"/>
</dbReference>
<dbReference type="PROSITE" id="PS51450">
    <property type="entry name" value="LRR"/>
    <property type="match status" value="1"/>
</dbReference>
<comment type="caution">
    <text evidence="3">The sequence shown here is derived from an EMBL/GenBank/DDBJ whole genome shotgun (WGS) entry which is preliminary data.</text>
</comment>
<dbReference type="InterPro" id="IPR001611">
    <property type="entry name" value="Leu-rich_rpt"/>
</dbReference>
<evidence type="ECO:0000256" key="1">
    <source>
        <dbReference type="ARBA" id="ARBA00022614"/>
    </source>
</evidence>
<evidence type="ECO:0000313" key="4">
    <source>
        <dbReference type="Proteomes" id="UP001165060"/>
    </source>
</evidence>
<proteinExistence type="predicted"/>
<evidence type="ECO:0000256" key="2">
    <source>
        <dbReference type="ARBA" id="ARBA00022737"/>
    </source>
</evidence>
<keyword evidence="2" id="KW-0677">Repeat</keyword>
<dbReference type="SUPFAM" id="SSF52058">
    <property type="entry name" value="L domain-like"/>
    <property type="match status" value="1"/>
</dbReference>
<dbReference type="EMBL" id="BRYB01003528">
    <property type="protein sequence ID" value="GMI38273.1"/>
    <property type="molecule type" value="Genomic_DNA"/>
</dbReference>
<dbReference type="InterPro" id="IPR050216">
    <property type="entry name" value="LRR_domain-containing"/>
</dbReference>
<keyword evidence="1" id="KW-0433">Leucine-rich repeat</keyword>